<keyword evidence="6" id="KW-0464">Manganese</keyword>
<dbReference type="RefSeq" id="WP_119885063.1">
    <property type="nucleotide sequence ID" value="NZ_CP067169.1"/>
</dbReference>
<name>A0A419A124_9RHOB</name>
<evidence type="ECO:0000256" key="1">
    <source>
        <dbReference type="ARBA" id="ARBA00001936"/>
    </source>
</evidence>
<proteinExistence type="predicted"/>
<feature type="domain" description="Nudix hydrolase" evidence="7">
    <location>
        <begin position="21"/>
        <end position="205"/>
    </location>
</feature>
<dbReference type="Pfam" id="PF00293">
    <property type="entry name" value="NUDIX"/>
    <property type="match status" value="1"/>
</dbReference>
<evidence type="ECO:0000313" key="9">
    <source>
        <dbReference type="Proteomes" id="UP000285530"/>
    </source>
</evidence>
<reference evidence="8 9" key="1">
    <citation type="submission" date="2018-09" db="EMBL/GenBank/DDBJ databases">
        <title>Paracoccus onubensis nov. sp. a moderate halophilic bacterium isolated from Gruta de las Maravillas (Aracena, Spain).</title>
        <authorList>
            <person name="Jurado V."/>
            <person name="Gutierrez-Patricio S."/>
            <person name="Gonzalez-Pimentel J.L."/>
            <person name="Laiz L."/>
            <person name="Saiz-Jimenez C."/>
        </authorList>
    </citation>
    <scope>NUCLEOTIDE SEQUENCE [LARGE SCALE GENOMIC DNA]</scope>
    <source>
        <strain evidence="8 9">DSM 19484</strain>
    </source>
</reference>
<dbReference type="SUPFAM" id="SSF55811">
    <property type="entry name" value="Nudix"/>
    <property type="match status" value="1"/>
</dbReference>
<dbReference type="InterPro" id="IPR039121">
    <property type="entry name" value="NUDT19"/>
</dbReference>
<comment type="caution">
    <text evidence="8">The sequence shown here is derived from an EMBL/GenBank/DDBJ whole genome shotgun (WGS) entry which is preliminary data.</text>
</comment>
<evidence type="ECO:0000256" key="6">
    <source>
        <dbReference type="ARBA" id="ARBA00023211"/>
    </source>
</evidence>
<evidence type="ECO:0000313" key="8">
    <source>
        <dbReference type="EMBL" id="RJL06710.1"/>
    </source>
</evidence>
<evidence type="ECO:0000256" key="4">
    <source>
        <dbReference type="ARBA" id="ARBA00022801"/>
    </source>
</evidence>
<dbReference type="Proteomes" id="UP000285530">
    <property type="component" value="Unassembled WGS sequence"/>
</dbReference>
<evidence type="ECO:0000256" key="5">
    <source>
        <dbReference type="ARBA" id="ARBA00022842"/>
    </source>
</evidence>
<dbReference type="PANTHER" id="PTHR12318">
    <property type="entry name" value="TESTOSTERONE-REGULATED PROTEIN RP2"/>
    <property type="match status" value="1"/>
</dbReference>
<dbReference type="EMBL" id="QZEV01000006">
    <property type="protein sequence ID" value="RJL06710.1"/>
    <property type="molecule type" value="Genomic_DNA"/>
</dbReference>
<dbReference type="InterPro" id="IPR015797">
    <property type="entry name" value="NUDIX_hydrolase-like_dom_sf"/>
</dbReference>
<accession>A0A419A124</accession>
<comment type="cofactor">
    <cofactor evidence="1">
        <name>Mn(2+)</name>
        <dbReference type="ChEBI" id="CHEBI:29035"/>
    </cofactor>
</comment>
<comment type="cofactor">
    <cofactor evidence="2">
        <name>Mg(2+)</name>
        <dbReference type="ChEBI" id="CHEBI:18420"/>
    </cofactor>
</comment>
<dbReference type="Gene3D" id="3.90.79.10">
    <property type="entry name" value="Nucleoside Triphosphate Pyrophosphohydrolase"/>
    <property type="match status" value="2"/>
</dbReference>
<gene>
    <name evidence="8" type="ORF">D3P06_02635</name>
</gene>
<dbReference type="PROSITE" id="PS51462">
    <property type="entry name" value="NUDIX"/>
    <property type="match status" value="1"/>
</dbReference>
<evidence type="ECO:0000259" key="7">
    <source>
        <dbReference type="PROSITE" id="PS51462"/>
    </source>
</evidence>
<sequence length="239" mass="25767">MGAADAWLRRPVQQRRRRVTEVRPAATILVIRRDGDGPAVLMGMRGASAVFMPSKFVFPGGAVDPEDGDVRLARPLAAACRQRLSDAGLPPDTIAAAALRELAEETGLLIGRPGSAPEGWPGHRGAGLAPDAGALTYLFRAITPPGRPRRFDAHFFLADAADITGDPDDFSAACDELSHLRWVALDQARSLDLPFITEVVLAELAQMIRDTPRDHPLPKPATVPFFDNRGPSPVFRQIA</sequence>
<dbReference type="GO" id="GO:0046872">
    <property type="term" value="F:metal ion binding"/>
    <property type="evidence" value="ECO:0007669"/>
    <property type="project" value="UniProtKB-KW"/>
</dbReference>
<keyword evidence="3" id="KW-0479">Metal-binding</keyword>
<dbReference type="PANTHER" id="PTHR12318:SF0">
    <property type="entry name" value="ACYL-COENZYME A DIPHOSPHATASE NUDT19"/>
    <property type="match status" value="1"/>
</dbReference>
<dbReference type="AlphaFoldDB" id="A0A419A124"/>
<organism evidence="8 9">
    <name type="scientific">Paracoccus aestuarii</name>
    <dbReference type="NCBI Taxonomy" id="453842"/>
    <lineage>
        <taxon>Bacteria</taxon>
        <taxon>Pseudomonadati</taxon>
        <taxon>Pseudomonadota</taxon>
        <taxon>Alphaproteobacteria</taxon>
        <taxon>Rhodobacterales</taxon>
        <taxon>Paracoccaceae</taxon>
        <taxon>Paracoccus</taxon>
    </lineage>
</organism>
<keyword evidence="9" id="KW-1185">Reference proteome</keyword>
<evidence type="ECO:0000256" key="3">
    <source>
        <dbReference type="ARBA" id="ARBA00022723"/>
    </source>
</evidence>
<dbReference type="GO" id="GO:0016818">
    <property type="term" value="F:hydrolase activity, acting on acid anhydrides, in phosphorus-containing anhydrides"/>
    <property type="evidence" value="ECO:0007669"/>
    <property type="project" value="InterPro"/>
</dbReference>
<keyword evidence="4" id="KW-0378">Hydrolase</keyword>
<dbReference type="InterPro" id="IPR000086">
    <property type="entry name" value="NUDIX_hydrolase_dom"/>
</dbReference>
<dbReference type="OrthoDB" id="9805905at2"/>
<protein>
    <submittedName>
        <fullName evidence="8">NUDIX domain-containing protein</fullName>
    </submittedName>
</protein>
<keyword evidence="5" id="KW-0460">Magnesium</keyword>
<evidence type="ECO:0000256" key="2">
    <source>
        <dbReference type="ARBA" id="ARBA00001946"/>
    </source>
</evidence>